<dbReference type="Pfam" id="PF00015">
    <property type="entry name" value="MCPsignal"/>
    <property type="match status" value="1"/>
</dbReference>
<dbReference type="CDD" id="cd06225">
    <property type="entry name" value="HAMP"/>
    <property type="match status" value="1"/>
</dbReference>
<gene>
    <name evidence="9" type="primary">mcpQ_10</name>
    <name evidence="9" type="ORF">NNJEOMEG_01632</name>
</gene>
<dbReference type="PROSITE" id="PS50885">
    <property type="entry name" value="HAMP"/>
    <property type="match status" value="1"/>
</dbReference>
<comment type="subcellular location">
    <subcellularLocation>
        <location evidence="1">Membrane</location>
    </subcellularLocation>
</comment>
<dbReference type="Pfam" id="PF13426">
    <property type="entry name" value="PAS_9"/>
    <property type="match status" value="1"/>
</dbReference>
<feature type="transmembrane region" description="Helical" evidence="5">
    <location>
        <begin position="12"/>
        <end position="30"/>
    </location>
</feature>
<dbReference type="Gene3D" id="3.30.450.290">
    <property type="match status" value="1"/>
</dbReference>
<evidence type="ECO:0000256" key="3">
    <source>
        <dbReference type="ARBA" id="ARBA00029447"/>
    </source>
</evidence>
<dbReference type="InterPro" id="IPR003660">
    <property type="entry name" value="HAMP_dom"/>
</dbReference>
<feature type="domain" description="Methyl-accepting transducer" evidence="6">
    <location>
        <begin position="400"/>
        <end position="636"/>
    </location>
</feature>
<comment type="similarity">
    <text evidence="3">Belongs to the methyl-accepting chemotaxis (MCP) protein family.</text>
</comment>
<evidence type="ECO:0000313" key="10">
    <source>
        <dbReference type="Proteomes" id="UP000494245"/>
    </source>
</evidence>
<keyword evidence="5" id="KW-0812">Transmembrane</keyword>
<evidence type="ECO:0000259" key="6">
    <source>
        <dbReference type="PROSITE" id="PS50111"/>
    </source>
</evidence>
<dbReference type="InterPro" id="IPR000700">
    <property type="entry name" value="PAS-assoc_C"/>
</dbReference>
<dbReference type="PROSITE" id="PS50113">
    <property type="entry name" value="PAC"/>
    <property type="match status" value="1"/>
</dbReference>
<dbReference type="PROSITE" id="PS50111">
    <property type="entry name" value="CHEMOTAXIS_TRANSDUC_2"/>
    <property type="match status" value="1"/>
</dbReference>
<evidence type="ECO:0000313" key="9">
    <source>
        <dbReference type="EMBL" id="GFK93798.1"/>
    </source>
</evidence>
<protein>
    <submittedName>
        <fullName evidence="9">Methyl-accepting chemotaxis protein McpQ</fullName>
    </submittedName>
</protein>
<accession>A0A6V8LTZ1</accession>
<reference evidence="9 10" key="2">
    <citation type="submission" date="2020-05" db="EMBL/GenBank/DDBJ databases">
        <title>Draft genome sequence of Desulfovibrio sp. strainFSS-1.</title>
        <authorList>
            <person name="Shimoshige H."/>
            <person name="Kobayashi H."/>
            <person name="Maekawa T."/>
        </authorList>
    </citation>
    <scope>NUCLEOTIDE SEQUENCE [LARGE SCALE GENOMIC DNA]</scope>
    <source>
        <strain evidence="9 10">SIID29052-01</strain>
    </source>
</reference>
<dbReference type="SUPFAM" id="SSF55785">
    <property type="entry name" value="PYP-like sensor domain (PAS domain)"/>
    <property type="match status" value="1"/>
</dbReference>
<sequence>MHLIARSINAKLSLVIAAISLTAVAVIMAFEAAGTRDLVTTQIRHAAETEADLAYMGIEKPMIVGDNKGTIAEFQAIRSKFKDLSAHMTSYTGNVTYSTDEAAVRKDLAQVFASPELEGLHRRGLKEAVRESVFVDKGDKKFLARVISVPNQVKCHHCHGDSEPILGQMVLLSDVTAPMDAMRAQIVRSAGVGLAGLVCLIGVTVWAVGVLFIRRIKALAGQTEQVAQGDYSPRFEDPRSDELAVLAGDISAMVAQLKDKLGFSEGVLAGIPTPCVIVGPDRGIVWVNRQMCELLEKPYDLKLYQGMRTGVFFWNDVNRKTVSEVAIETQTAQHGERQVQTASGRGISITVSSTPFFDMDGRLMGSITFWNDITPIREQQRRIEAQNQVIAQAAQRAEAVALHLAGTSGHLLDRIDEASKGTEHQRHRIQEAATAVEQMNASVLEVARNASNAARSAESARENAQRGSGVAEESIRAIMDVREQTRAMAESLHLLGGKAQDVGAIMNLITDIADQTNLLALNAAIEAARAGEAGRGFAVVADEVRKLAEKTMAATKDVHAAVSGIQEGARRNIDLMDEAGTRVEKGADLVKGAGEALMGIVEVAAGTADMVRAIATAAEEQSAASEEINQTVVDVNAIAGQTASTMTELAGMSREVAQVASELREVIGSMSLEGGDAPKALG</sequence>
<dbReference type="EMBL" id="BLTE01000006">
    <property type="protein sequence ID" value="GFK93798.1"/>
    <property type="molecule type" value="Genomic_DNA"/>
</dbReference>
<dbReference type="GO" id="GO:0016020">
    <property type="term" value="C:membrane"/>
    <property type="evidence" value="ECO:0007669"/>
    <property type="project" value="UniProtKB-SubCell"/>
</dbReference>
<feature type="transmembrane region" description="Helical" evidence="5">
    <location>
        <begin position="192"/>
        <end position="213"/>
    </location>
</feature>
<evidence type="ECO:0000256" key="4">
    <source>
        <dbReference type="PROSITE-ProRule" id="PRU00284"/>
    </source>
</evidence>
<dbReference type="Proteomes" id="UP000494245">
    <property type="component" value="Unassembled WGS sequence"/>
</dbReference>
<evidence type="ECO:0000259" key="8">
    <source>
        <dbReference type="PROSITE" id="PS50885"/>
    </source>
</evidence>
<dbReference type="GO" id="GO:0007165">
    <property type="term" value="P:signal transduction"/>
    <property type="evidence" value="ECO:0007669"/>
    <property type="project" value="UniProtKB-KW"/>
</dbReference>
<dbReference type="GO" id="GO:0006935">
    <property type="term" value="P:chemotaxis"/>
    <property type="evidence" value="ECO:0007669"/>
    <property type="project" value="UniProtKB-ARBA"/>
</dbReference>
<evidence type="ECO:0000259" key="7">
    <source>
        <dbReference type="PROSITE" id="PS50113"/>
    </source>
</evidence>
<evidence type="ECO:0000256" key="5">
    <source>
        <dbReference type="SAM" id="Phobius"/>
    </source>
</evidence>
<dbReference type="FunFam" id="1.10.287.950:FF:000001">
    <property type="entry name" value="Methyl-accepting chemotaxis sensory transducer"/>
    <property type="match status" value="1"/>
</dbReference>
<dbReference type="Gene3D" id="3.30.450.20">
    <property type="entry name" value="PAS domain"/>
    <property type="match status" value="1"/>
</dbReference>
<dbReference type="Gene3D" id="1.10.8.500">
    <property type="entry name" value="HAMP domain in histidine kinase"/>
    <property type="match status" value="1"/>
</dbReference>
<dbReference type="InterPro" id="IPR000014">
    <property type="entry name" value="PAS"/>
</dbReference>
<name>A0A6V8LTZ1_9BACT</name>
<dbReference type="SMART" id="SM00283">
    <property type="entry name" value="MA"/>
    <property type="match status" value="1"/>
</dbReference>
<keyword evidence="2 4" id="KW-0807">Transducer</keyword>
<dbReference type="PANTHER" id="PTHR32089">
    <property type="entry name" value="METHYL-ACCEPTING CHEMOTAXIS PROTEIN MCPB"/>
    <property type="match status" value="1"/>
</dbReference>
<dbReference type="SUPFAM" id="SSF58104">
    <property type="entry name" value="Methyl-accepting chemotaxis protein (MCP) signaling domain"/>
    <property type="match status" value="1"/>
</dbReference>
<dbReference type="SMART" id="SM00304">
    <property type="entry name" value="HAMP"/>
    <property type="match status" value="1"/>
</dbReference>
<dbReference type="Pfam" id="PF00672">
    <property type="entry name" value="HAMP"/>
    <property type="match status" value="1"/>
</dbReference>
<keyword evidence="10" id="KW-1185">Reference proteome</keyword>
<feature type="domain" description="HAMP" evidence="8">
    <location>
        <begin position="210"/>
        <end position="262"/>
    </location>
</feature>
<dbReference type="InterPro" id="IPR004089">
    <property type="entry name" value="MCPsignal_dom"/>
</dbReference>
<feature type="domain" description="PAC" evidence="7">
    <location>
        <begin position="333"/>
        <end position="385"/>
    </location>
</feature>
<proteinExistence type="inferred from homology"/>
<evidence type="ECO:0000256" key="1">
    <source>
        <dbReference type="ARBA" id="ARBA00004370"/>
    </source>
</evidence>
<comment type="caution">
    <text evidence="9">The sequence shown here is derived from an EMBL/GenBank/DDBJ whole genome shotgun (WGS) entry which is preliminary data.</text>
</comment>
<dbReference type="RefSeq" id="WP_173083204.1">
    <property type="nucleotide sequence ID" value="NZ_BLTE01000006.1"/>
</dbReference>
<keyword evidence="5" id="KW-1133">Transmembrane helix</keyword>
<dbReference type="PANTHER" id="PTHR32089:SF112">
    <property type="entry name" value="LYSOZYME-LIKE PROTEIN-RELATED"/>
    <property type="match status" value="1"/>
</dbReference>
<dbReference type="CDD" id="cd11386">
    <property type="entry name" value="MCP_signal"/>
    <property type="match status" value="1"/>
</dbReference>
<keyword evidence="5" id="KW-0472">Membrane</keyword>
<reference evidence="9 10" key="1">
    <citation type="submission" date="2020-04" db="EMBL/GenBank/DDBJ databases">
        <authorList>
            <consortium name="Desulfovibrio sp. FSS-1 genome sequencing consortium"/>
            <person name="Shimoshige H."/>
            <person name="Kobayashi H."/>
            <person name="Maekawa T."/>
        </authorList>
    </citation>
    <scope>NUCLEOTIDE SEQUENCE [LARGE SCALE GENOMIC DNA]</scope>
    <source>
        <strain evidence="9 10">SIID29052-01</strain>
    </source>
</reference>
<evidence type="ECO:0000256" key="2">
    <source>
        <dbReference type="ARBA" id="ARBA00023224"/>
    </source>
</evidence>
<organism evidence="9 10">
    <name type="scientific">Fundidesulfovibrio magnetotacticus</name>
    <dbReference type="NCBI Taxonomy" id="2730080"/>
    <lineage>
        <taxon>Bacteria</taxon>
        <taxon>Pseudomonadati</taxon>
        <taxon>Thermodesulfobacteriota</taxon>
        <taxon>Desulfovibrionia</taxon>
        <taxon>Desulfovibrionales</taxon>
        <taxon>Desulfovibrionaceae</taxon>
        <taxon>Fundidesulfovibrio</taxon>
    </lineage>
</organism>
<dbReference type="InterPro" id="IPR035965">
    <property type="entry name" value="PAS-like_dom_sf"/>
</dbReference>
<dbReference type="Gene3D" id="1.10.287.950">
    <property type="entry name" value="Methyl-accepting chemotaxis protein"/>
    <property type="match status" value="1"/>
</dbReference>
<dbReference type="AlphaFoldDB" id="A0A6V8LTZ1"/>